<feature type="transmembrane region" description="Helical" evidence="5">
    <location>
        <begin position="200"/>
        <end position="219"/>
    </location>
</feature>
<feature type="transmembrane region" description="Helical" evidence="5">
    <location>
        <begin position="251"/>
        <end position="271"/>
    </location>
</feature>
<dbReference type="InterPro" id="IPR001902">
    <property type="entry name" value="SLC26A/SulP_fam"/>
</dbReference>
<dbReference type="GO" id="GO:0055085">
    <property type="term" value="P:transmembrane transport"/>
    <property type="evidence" value="ECO:0007669"/>
    <property type="project" value="InterPro"/>
</dbReference>
<evidence type="ECO:0000256" key="4">
    <source>
        <dbReference type="ARBA" id="ARBA00023136"/>
    </source>
</evidence>
<evidence type="ECO:0000256" key="2">
    <source>
        <dbReference type="ARBA" id="ARBA00022692"/>
    </source>
</evidence>
<sequence>HHYLPIFEWLPRYSRSWLAGDILGGLSVWGVVVPISIGVALISGVPVQHGLYAVIASSFIYPIFASSRQVITGPSASLAAITGAAVLAVTVPNSKEAIQLTAAITLLAGVIYIFFALLKMGWISNFLSDSVLTGFIFGIGISVVISQLHNITGTTEVGANAWQRLASWVEGLSGTNLPTLVIGLTTLGLFFALKLSIPKAPGALIAVILGIGAELVFQLSDYGVALLGPVPKEFPGILLPNINLVMENLQVVIPAAVSLFLVAMSASLAAAREYASRFNYDIDVNQEMLAQGTA</sequence>
<dbReference type="EMBL" id="BART01019089">
    <property type="protein sequence ID" value="GAG81766.1"/>
    <property type="molecule type" value="Genomic_DNA"/>
</dbReference>
<feature type="transmembrane region" description="Helical" evidence="5">
    <location>
        <begin position="171"/>
        <end position="193"/>
    </location>
</feature>
<dbReference type="PANTHER" id="PTHR11814">
    <property type="entry name" value="SULFATE TRANSPORTER"/>
    <property type="match status" value="1"/>
</dbReference>
<organism evidence="7">
    <name type="scientific">marine sediment metagenome</name>
    <dbReference type="NCBI Taxonomy" id="412755"/>
    <lineage>
        <taxon>unclassified sequences</taxon>
        <taxon>metagenomes</taxon>
        <taxon>ecological metagenomes</taxon>
    </lineage>
</organism>
<comment type="caution">
    <text evidence="7">The sequence shown here is derived from an EMBL/GenBank/DDBJ whole genome shotgun (WGS) entry which is preliminary data.</text>
</comment>
<evidence type="ECO:0000256" key="1">
    <source>
        <dbReference type="ARBA" id="ARBA00004141"/>
    </source>
</evidence>
<feature type="transmembrane region" description="Helical" evidence="5">
    <location>
        <begin position="47"/>
        <end position="64"/>
    </location>
</feature>
<keyword evidence="3 5" id="KW-1133">Transmembrane helix</keyword>
<comment type="subcellular location">
    <subcellularLocation>
        <location evidence="1">Membrane</location>
        <topology evidence="1">Multi-pass membrane protein</topology>
    </subcellularLocation>
</comment>
<keyword evidence="4 5" id="KW-0472">Membrane</keyword>
<keyword evidence="2 5" id="KW-0812">Transmembrane</keyword>
<evidence type="ECO:0000313" key="7">
    <source>
        <dbReference type="EMBL" id="GAG81766.1"/>
    </source>
</evidence>
<feature type="non-terminal residue" evidence="7">
    <location>
        <position position="294"/>
    </location>
</feature>
<feature type="transmembrane region" description="Helical" evidence="5">
    <location>
        <begin position="97"/>
        <end position="118"/>
    </location>
</feature>
<protein>
    <recommendedName>
        <fullName evidence="6">SLC26A/SulP transporter domain-containing protein</fullName>
    </recommendedName>
</protein>
<gene>
    <name evidence="7" type="ORF">S01H4_35829</name>
</gene>
<dbReference type="AlphaFoldDB" id="X1CBU7"/>
<name>X1CBU7_9ZZZZ</name>
<feature type="domain" description="SLC26A/SulP transporter" evidence="6">
    <location>
        <begin position="18"/>
        <end position="293"/>
    </location>
</feature>
<dbReference type="GO" id="GO:0016020">
    <property type="term" value="C:membrane"/>
    <property type="evidence" value="ECO:0007669"/>
    <property type="project" value="UniProtKB-SubCell"/>
</dbReference>
<evidence type="ECO:0000256" key="3">
    <source>
        <dbReference type="ARBA" id="ARBA00022989"/>
    </source>
</evidence>
<accession>X1CBU7</accession>
<evidence type="ECO:0000259" key="6">
    <source>
        <dbReference type="Pfam" id="PF00916"/>
    </source>
</evidence>
<evidence type="ECO:0000256" key="5">
    <source>
        <dbReference type="SAM" id="Phobius"/>
    </source>
</evidence>
<reference evidence="7" key="1">
    <citation type="journal article" date="2014" name="Front. Microbiol.">
        <title>High frequency of phylogenetically diverse reductive dehalogenase-homologous genes in deep subseafloor sedimentary metagenomes.</title>
        <authorList>
            <person name="Kawai M."/>
            <person name="Futagami T."/>
            <person name="Toyoda A."/>
            <person name="Takaki Y."/>
            <person name="Nishi S."/>
            <person name="Hori S."/>
            <person name="Arai W."/>
            <person name="Tsubouchi T."/>
            <person name="Morono Y."/>
            <person name="Uchiyama I."/>
            <person name="Ito T."/>
            <person name="Fujiyama A."/>
            <person name="Inagaki F."/>
            <person name="Takami H."/>
        </authorList>
    </citation>
    <scope>NUCLEOTIDE SEQUENCE</scope>
    <source>
        <strain evidence="7">Expedition CK06-06</strain>
    </source>
</reference>
<feature type="transmembrane region" description="Helical" evidence="5">
    <location>
        <begin position="22"/>
        <end position="41"/>
    </location>
</feature>
<dbReference type="InterPro" id="IPR011547">
    <property type="entry name" value="SLC26A/SulP_dom"/>
</dbReference>
<dbReference type="Pfam" id="PF00916">
    <property type="entry name" value="Sulfate_transp"/>
    <property type="match status" value="1"/>
</dbReference>
<proteinExistence type="predicted"/>
<feature type="non-terminal residue" evidence="7">
    <location>
        <position position="1"/>
    </location>
</feature>
<feature type="transmembrane region" description="Helical" evidence="5">
    <location>
        <begin position="130"/>
        <end position="151"/>
    </location>
</feature>